<feature type="region of interest" description="Disordered" evidence="1">
    <location>
        <begin position="64"/>
        <end position="84"/>
    </location>
</feature>
<reference evidence="2" key="1">
    <citation type="journal article" date="2023" name="G3 (Bethesda)">
        <title>A reference genome for the long-term kleptoplast-retaining sea slug Elysia crispata morphotype clarki.</title>
        <authorList>
            <person name="Eastman K.E."/>
            <person name="Pendleton A.L."/>
            <person name="Shaikh M.A."/>
            <person name="Suttiyut T."/>
            <person name="Ogas R."/>
            <person name="Tomko P."/>
            <person name="Gavelis G."/>
            <person name="Widhalm J.R."/>
            <person name="Wisecaver J.H."/>
        </authorList>
    </citation>
    <scope>NUCLEOTIDE SEQUENCE</scope>
    <source>
        <strain evidence="2">ECLA1</strain>
    </source>
</reference>
<evidence type="ECO:0000256" key="1">
    <source>
        <dbReference type="SAM" id="MobiDB-lite"/>
    </source>
</evidence>
<evidence type="ECO:0000313" key="3">
    <source>
        <dbReference type="Proteomes" id="UP001283361"/>
    </source>
</evidence>
<feature type="compositionally biased region" description="Polar residues" evidence="1">
    <location>
        <begin position="1"/>
        <end position="13"/>
    </location>
</feature>
<organism evidence="2 3">
    <name type="scientific">Elysia crispata</name>
    <name type="common">lettuce slug</name>
    <dbReference type="NCBI Taxonomy" id="231223"/>
    <lineage>
        <taxon>Eukaryota</taxon>
        <taxon>Metazoa</taxon>
        <taxon>Spiralia</taxon>
        <taxon>Lophotrochozoa</taxon>
        <taxon>Mollusca</taxon>
        <taxon>Gastropoda</taxon>
        <taxon>Heterobranchia</taxon>
        <taxon>Euthyneura</taxon>
        <taxon>Panpulmonata</taxon>
        <taxon>Sacoglossa</taxon>
        <taxon>Placobranchoidea</taxon>
        <taxon>Plakobranchidae</taxon>
        <taxon>Elysia</taxon>
    </lineage>
</organism>
<protein>
    <submittedName>
        <fullName evidence="2">Uncharacterized protein</fullName>
    </submittedName>
</protein>
<feature type="region of interest" description="Disordered" evidence="1">
    <location>
        <begin position="1"/>
        <end position="21"/>
    </location>
</feature>
<dbReference type="EMBL" id="JAWDGP010000301">
    <property type="protein sequence ID" value="KAK3801574.1"/>
    <property type="molecule type" value="Genomic_DNA"/>
</dbReference>
<dbReference type="AlphaFoldDB" id="A0AAE1B8W9"/>
<comment type="caution">
    <text evidence="2">The sequence shown here is derived from an EMBL/GenBank/DDBJ whole genome shotgun (WGS) entry which is preliminary data.</text>
</comment>
<evidence type="ECO:0000313" key="2">
    <source>
        <dbReference type="EMBL" id="KAK3801574.1"/>
    </source>
</evidence>
<accession>A0AAE1B8W9</accession>
<name>A0AAE1B8W9_9GAST</name>
<sequence>MTTVTRQALSWNPQGKPKVGRPRQTCLRCIEDELKAPGIRWDDLRRICQKRTRSGLMFLKESNKSRRAVARSGGSECERTEKCR</sequence>
<gene>
    <name evidence="2" type="ORF">RRG08_033794</name>
</gene>
<dbReference type="Proteomes" id="UP001283361">
    <property type="component" value="Unassembled WGS sequence"/>
</dbReference>
<keyword evidence="3" id="KW-1185">Reference proteome</keyword>
<proteinExistence type="predicted"/>